<evidence type="ECO:0000256" key="2">
    <source>
        <dbReference type="ARBA" id="ARBA00022723"/>
    </source>
</evidence>
<evidence type="ECO:0000256" key="7">
    <source>
        <dbReference type="SAM" id="MobiDB-lite"/>
    </source>
</evidence>
<keyword evidence="2" id="KW-0479">Metal-binding</keyword>
<evidence type="ECO:0000256" key="5">
    <source>
        <dbReference type="ARBA" id="ARBA00022842"/>
    </source>
</evidence>
<keyword evidence="6" id="KW-0546">Nucleotide metabolism</keyword>
<accession>E6PQ64</accession>
<evidence type="ECO:0000313" key="8">
    <source>
        <dbReference type="EMBL" id="CBH97068.1"/>
    </source>
</evidence>
<evidence type="ECO:0000256" key="6">
    <source>
        <dbReference type="ARBA" id="ARBA00023080"/>
    </source>
</evidence>
<keyword evidence="3" id="KW-0547">Nucleotide-binding</keyword>
<keyword evidence="4" id="KW-0378">Hydrolase</keyword>
<dbReference type="GO" id="GO:0000166">
    <property type="term" value="F:nucleotide binding"/>
    <property type="evidence" value="ECO:0007669"/>
    <property type="project" value="UniProtKB-KW"/>
</dbReference>
<comment type="caution">
    <text evidence="8">The sequence shown here is derived from an EMBL/GenBank/DDBJ whole genome shotgun (WGS) entry which is preliminary data.</text>
</comment>
<reference evidence="8" key="1">
    <citation type="submission" date="2009-10" db="EMBL/GenBank/DDBJ databases">
        <title>Diversity of trophic interactions inside an arsenic-rich microbial ecosystem.</title>
        <authorList>
            <person name="Bertin P.N."/>
            <person name="Heinrich-Salmeron A."/>
            <person name="Pelletier E."/>
            <person name="Goulhen-Chollet F."/>
            <person name="Arsene-Ploetze F."/>
            <person name="Gallien S."/>
            <person name="Calteau A."/>
            <person name="Vallenet D."/>
            <person name="Casiot C."/>
            <person name="Chane-Woon-Ming B."/>
            <person name="Giloteaux L."/>
            <person name="Barakat M."/>
            <person name="Bonnefoy V."/>
            <person name="Bruneel O."/>
            <person name="Chandler M."/>
            <person name="Cleiss J."/>
            <person name="Duran R."/>
            <person name="Elbaz-Poulichet F."/>
            <person name="Fonknechten N."/>
            <person name="Lauga B."/>
            <person name="Mornico D."/>
            <person name="Ortet P."/>
            <person name="Schaeffer C."/>
            <person name="Siguier P."/>
            <person name="Alexander Thil Smith A."/>
            <person name="Van Dorsselaer A."/>
            <person name="Weissenbach J."/>
            <person name="Medigue C."/>
            <person name="Le Paslier D."/>
        </authorList>
    </citation>
    <scope>NUCLEOTIDE SEQUENCE</scope>
</reference>
<name>E6PQ64_9ZZZZ</name>
<dbReference type="GO" id="GO:0046872">
    <property type="term" value="F:metal ion binding"/>
    <property type="evidence" value="ECO:0007669"/>
    <property type="project" value="UniProtKB-KW"/>
</dbReference>
<dbReference type="AlphaFoldDB" id="E6PQ64"/>
<evidence type="ECO:0000256" key="3">
    <source>
        <dbReference type="ARBA" id="ARBA00022741"/>
    </source>
</evidence>
<evidence type="ECO:0000256" key="4">
    <source>
        <dbReference type="ARBA" id="ARBA00022801"/>
    </source>
</evidence>
<dbReference type="GO" id="GO:0017111">
    <property type="term" value="F:ribonucleoside triphosphate phosphatase activity"/>
    <property type="evidence" value="ECO:0007669"/>
    <property type="project" value="InterPro"/>
</dbReference>
<dbReference type="Gene3D" id="3.90.950.10">
    <property type="match status" value="1"/>
</dbReference>
<dbReference type="GO" id="GO:0047429">
    <property type="term" value="F:nucleoside triphosphate diphosphatase activity"/>
    <property type="evidence" value="ECO:0007669"/>
    <property type="project" value="InterPro"/>
</dbReference>
<dbReference type="InterPro" id="IPR002637">
    <property type="entry name" value="RdgB/HAM1"/>
</dbReference>
<evidence type="ECO:0000256" key="1">
    <source>
        <dbReference type="ARBA" id="ARBA00008023"/>
    </source>
</evidence>
<dbReference type="SUPFAM" id="SSF52972">
    <property type="entry name" value="ITPase-like"/>
    <property type="match status" value="1"/>
</dbReference>
<feature type="compositionally biased region" description="Polar residues" evidence="7">
    <location>
        <begin position="133"/>
        <end position="145"/>
    </location>
</feature>
<dbReference type="PANTHER" id="PTHR11067:SF9">
    <property type="entry name" value="INOSINE TRIPHOSPHATE PYROPHOSPHATASE"/>
    <property type="match status" value="1"/>
</dbReference>
<sequence>MKVVAGDRPCLVLATGNAGKWREFQVLLQGLELDLALQSDWNVSECPEPHATFIENALAKARHASAQTGLPALADDSGLCVQALAGAPGVHSARFAQEDRPQTCRFASGSPEGDEKTWGGPAFSPVDGELESGQRSRSAQDQANNSKLLRELGTVTERRAHFICVLAAVRHASDPEPLIAHGWLHGRIALEAAGEGGFGYDPLFLLPDVNLTLAQIPAEHKNSISHRARAARQLVLLLQAFWRIGTKQAPGGQP</sequence>
<dbReference type="PANTHER" id="PTHR11067">
    <property type="entry name" value="INOSINE TRIPHOSPHATE PYROPHOSPHATASE/HAM1 PROTEIN"/>
    <property type="match status" value="1"/>
</dbReference>
<protein>
    <submittedName>
        <fullName evidence="8">Putative HAM1 Nucleoside-triphosphatase</fullName>
    </submittedName>
</protein>
<dbReference type="InterPro" id="IPR029001">
    <property type="entry name" value="ITPase-like_fam"/>
</dbReference>
<keyword evidence="5" id="KW-0460">Magnesium</keyword>
<comment type="similarity">
    <text evidence="1">Belongs to the HAM1 NTPase family.</text>
</comment>
<dbReference type="Pfam" id="PF01725">
    <property type="entry name" value="Ham1p_like"/>
    <property type="match status" value="2"/>
</dbReference>
<dbReference type="EMBL" id="CABM01000040">
    <property type="protein sequence ID" value="CBH97068.1"/>
    <property type="molecule type" value="Genomic_DNA"/>
</dbReference>
<dbReference type="GO" id="GO:0009143">
    <property type="term" value="P:nucleoside triphosphate catabolic process"/>
    <property type="evidence" value="ECO:0007669"/>
    <property type="project" value="InterPro"/>
</dbReference>
<proteinExistence type="inferred from homology"/>
<dbReference type="InterPro" id="IPR020922">
    <property type="entry name" value="dITP/XTP_pyrophosphatase"/>
</dbReference>
<organism evidence="8">
    <name type="scientific">mine drainage metagenome</name>
    <dbReference type="NCBI Taxonomy" id="410659"/>
    <lineage>
        <taxon>unclassified sequences</taxon>
        <taxon>metagenomes</taxon>
        <taxon>ecological metagenomes</taxon>
    </lineage>
</organism>
<dbReference type="GO" id="GO:0009117">
    <property type="term" value="P:nucleotide metabolic process"/>
    <property type="evidence" value="ECO:0007669"/>
    <property type="project" value="UniProtKB-KW"/>
</dbReference>
<dbReference type="GO" id="GO:0005829">
    <property type="term" value="C:cytosol"/>
    <property type="evidence" value="ECO:0007669"/>
    <property type="project" value="TreeGrafter"/>
</dbReference>
<gene>
    <name evidence="8" type="ORF">CARN2_1678</name>
</gene>
<feature type="region of interest" description="Disordered" evidence="7">
    <location>
        <begin position="101"/>
        <end position="145"/>
    </location>
</feature>
<dbReference type="CDD" id="cd00515">
    <property type="entry name" value="HAM1"/>
    <property type="match status" value="1"/>
</dbReference>
<dbReference type="HAMAP" id="MF_01405">
    <property type="entry name" value="Non_canon_purine_NTPase"/>
    <property type="match status" value="1"/>
</dbReference>